<dbReference type="EMBL" id="JAEAOA010001916">
    <property type="protein sequence ID" value="KAK3584060.1"/>
    <property type="molecule type" value="Genomic_DNA"/>
</dbReference>
<name>A0AAE0S2J7_9BIVA</name>
<dbReference type="Proteomes" id="UP001195483">
    <property type="component" value="Unassembled WGS sequence"/>
</dbReference>
<protein>
    <submittedName>
        <fullName evidence="1">Uncharacterized protein</fullName>
    </submittedName>
</protein>
<gene>
    <name evidence="1" type="ORF">CHS0354_032414</name>
</gene>
<comment type="caution">
    <text evidence="1">The sequence shown here is derived from an EMBL/GenBank/DDBJ whole genome shotgun (WGS) entry which is preliminary data.</text>
</comment>
<reference evidence="1" key="2">
    <citation type="journal article" date="2021" name="Genome Biol. Evol.">
        <title>Developing a high-quality reference genome for a parasitic bivalve with doubly uniparental inheritance (Bivalvia: Unionida).</title>
        <authorList>
            <person name="Smith C.H."/>
        </authorList>
    </citation>
    <scope>NUCLEOTIDE SEQUENCE</scope>
    <source>
        <strain evidence="1">CHS0354</strain>
        <tissue evidence="1">Mantle</tissue>
    </source>
</reference>
<sequence>MQINVLHINVSVVSRECYFLRNTITLLQLRETTNRHISINTLHLDDDDVKLKLTSLVRRFGRQDTERLFPPTVATLSTRNISAFPSRVAADVKRNLKEYYVRVAVVIDPALWDL</sequence>
<dbReference type="AlphaFoldDB" id="A0AAE0S2J7"/>
<proteinExistence type="predicted"/>
<evidence type="ECO:0000313" key="1">
    <source>
        <dbReference type="EMBL" id="KAK3584060.1"/>
    </source>
</evidence>
<reference evidence="1" key="1">
    <citation type="journal article" date="2021" name="Genome Biol. Evol.">
        <title>A High-Quality Reference Genome for a Parasitic Bivalve with Doubly Uniparental Inheritance (Bivalvia: Unionida).</title>
        <authorList>
            <person name="Smith C.H."/>
        </authorList>
    </citation>
    <scope>NUCLEOTIDE SEQUENCE</scope>
    <source>
        <strain evidence="1">CHS0354</strain>
    </source>
</reference>
<reference evidence="1" key="3">
    <citation type="submission" date="2023-05" db="EMBL/GenBank/DDBJ databases">
        <authorList>
            <person name="Smith C.H."/>
        </authorList>
    </citation>
    <scope>NUCLEOTIDE SEQUENCE</scope>
    <source>
        <strain evidence="1">CHS0354</strain>
        <tissue evidence="1">Mantle</tissue>
    </source>
</reference>
<evidence type="ECO:0000313" key="2">
    <source>
        <dbReference type="Proteomes" id="UP001195483"/>
    </source>
</evidence>
<keyword evidence="2" id="KW-1185">Reference proteome</keyword>
<organism evidence="1 2">
    <name type="scientific">Potamilus streckersoni</name>
    <dbReference type="NCBI Taxonomy" id="2493646"/>
    <lineage>
        <taxon>Eukaryota</taxon>
        <taxon>Metazoa</taxon>
        <taxon>Spiralia</taxon>
        <taxon>Lophotrochozoa</taxon>
        <taxon>Mollusca</taxon>
        <taxon>Bivalvia</taxon>
        <taxon>Autobranchia</taxon>
        <taxon>Heteroconchia</taxon>
        <taxon>Palaeoheterodonta</taxon>
        <taxon>Unionida</taxon>
        <taxon>Unionoidea</taxon>
        <taxon>Unionidae</taxon>
        <taxon>Ambleminae</taxon>
        <taxon>Lampsilini</taxon>
        <taxon>Potamilus</taxon>
    </lineage>
</organism>
<accession>A0AAE0S2J7</accession>